<accession>A0A7G5XH07</accession>
<gene>
    <name evidence="5" type="primary">recX</name>
    <name evidence="8" type="ORF">H4075_00760</name>
</gene>
<comment type="subcellular location">
    <subcellularLocation>
        <location evidence="1 5">Cytoplasm</location>
    </subcellularLocation>
</comment>
<keyword evidence="9" id="KW-1185">Reference proteome</keyword>
<feature type="domain" description="RecX third three-helical" evidence="7">
    <location>
        <begin position="104"/>
        <end position="152"/>
    </location>
</feature>
<evidence type="ECO:0000256" key="4">
    <source>
        <dbReference type="ARBA" id="ARBA00022490"/>
    </source>
</evidence>
<dbReference type="PANTHER" id="PTHR33602:SF1">
    <property type="entry name" value="REGULATORY PROTEIN RECX FAMILY PROTEIN"/>
    <property type="match status" value="1"/>
</dbReference>
<keyword evidence="4 5" id="KW-0963">Cytoplasm</keyword>
<feature type="domain" description="RecX second three-helical" evidence="6">
    <location>
        <begin position="57"/>
        <end position="98"/>
    </location>
</feature>
<dbReference type="Pfam" id="PF02631">
    <property type="entry name" value="RecX_HTH2"/>
    <property type="match status" value="1"/>
</dbReference>
<dbReference type="AlphaFoldDB" id="A0A7G5XH07"/>
<comment type="function">
    <text evidence="5">Modulates RecA activity.</text>
</comment>
<dbReference type="Gene3D" id="1.10.10.10">
    <property type="entry name" value="Winged helix-like DNA-binding domain superfamily/Winged helix DNA-binding domain"/>
    <property type="match status" value="3"/>
</dbReference>
<evidence type="ECO:0000256" key="3">
    <source>
        <dbReference type="ARBA" id="ARBA00018111"/>
    </source>
</evidence>
<comment type="similarity">
    <text evidence="2 5">Belongs to the RecX family.</text>
</comment>
<dbReference type="Pfam" id="PF21981">
    <property type="entry name" value="RecX_HTH3"/>
    <property type="match status" value="1"/>
</dbReference>
<dbReference type="PANTHER" id="PTHR33602">
    <property type="entry name" value="REGULATORY PROTEIN RECX FAMILY PROTEIN"/>
    <property type="match status" value="1"/>
</dbReference>
<name>A0A7G5XH07_9BACT</name>
<evidence type="ECO:0000256" key="2">
    <source>
        <dbReference type="ARBA" id="ARBA00009695"/>
    </source>
</evidence>
<proteinExistence type="inferred from homology"/>
<dbReference type="InterPro" id="IPR053924">
    <property type="entry name" value="RecX_HTH_2nd"/>
</dbReference>
<dbReference type="EMBL" id="CP060007">
    <property type="protein sequence ID" value="QNA44760.1"/>
    <property type="molecule type" value="Genomic_DNA"/>
</dbReference>
<reference evidence="9" key="1">
    <citation type="submission" date="2020-08" db="EMBL/GenBank/DDBJ databases">
        <title>Lacibacter sp. S13-6-6 genome sequencing.</title>
        <authorList>
            <person name="Jin L."/>
        </authorList>
    </citation>
    <scope>NUCLEOTIDE SEQUENCE [LARGE SCALE GENOMIC DNA]</scope>
    <source>
        <strain evidence="9">S13-6-6</strain>
    </source>
</reference>
<protein>
    <recommendedName>
        <fullName evidence="3 5">Regulatory protein RecX</fullName>
    </recommendedName>
</protein>
<dbReference type="Proteomes" id="UP000515344">
    <property type="component" value="Chromosome"/>
</dbReference>
<dbReference type="InterPro" id="IPR036388">
    <property type="entry name" value="WH-like_DNA-bd_sf"/>
</dbReference>
<dbReference type="RefSeq" id="WP_182803228.1">
    <property type="nucleotide sequence ID" value="NZ_CP060007.1"/>
</dbReference>
<evidence type="ECO:0000256" key="1">
    <source>
        <dbReference type="ARBA" id="ARBA00004496"/>
    </source>
</evidence>
<sequence length="153" mass="18564">MYKQQLTKEQAHQKAKHYCAYQERCHSEVKEKLYGFGLRKSDVEELLSKLIEEDYLNEERFAVQFAGGRFRMKQWGRVKIKYELKQKYVSEYLIKKAMKTIDEEDYLATVQKLYEQKLKQLKGETNIFIRKRKITDYLMQKGYEQNIISELLR</sequence>
<dbReference type="HAMAP" id="MF_01114">
    <property type="entry name" value="RecX"/>
    <property type="match status" value="1"/>
</dbReference>
<dbReference type="InterPro" id="IPR003783">
    <property type="entry name" value="Regulatory_RecX"/>
</dbReference>
<organism evidence="8 9">
    <name type="scientific">Lacibacter sediminis</name>
    <dbReference type="NCBI Taxonomy" id="2760713"/>
    <lineage>
        <taxon>Bacteria</taxon>
        <taxon>Pseudomonadati</taxon>
        <taxon>Bacteroidota</taxon>
        <taxon>Chitinophagia</taxon>
        <taxon>Chitinophagales</taxon>
        <taxon>Chitinophagaceae</taxon>
        <taxon>Lacibacter</taxon>
    </lineage>
</organism>
<dbReference type="GO" id="GO:0005737">
    <property type="term" value="C:cytoplasm"/>
    <property type="evidence" value="ECO:0007669"/>
    <property type="project" value="UniProtKB-SubCell"/>
</dbReference>
<dbReference type="InterPro" id="IPR053925">
    <property type="entry name" value="RecX_HTH_3rd"/>
</dbReference>
<evidence type="ECO:0000259" key="7">
    <source>
        <dbReference type="Pfam" id="PF21981"/>
    </source>
</evidence>
<dbReference type="KEGG" id="lacs:H4075_00760"/>
<evidence type="ECO:0000256" key="5">
    <source>
        <dbReference type="HAMAP-Rule" id="MF_01114"/>
    </source>
</evidence>
<evidence type="ECO:0000313" key="8">
    <source>
        <dbReference type="EMBL" id="QNA44760.1"/>
    </source>
</evidence>
<evidence type="ECO:0000313" key="9">
    <source>
        <dbReference type="Proteomes" id="UP000515344"/>
    </source>
</evidence>
<dbReference type="GO" id="GO:0006282">
    <property type="term" value="P:regulation of DNA repair"/>
    <property type="evidence" value="ECO:0007669"/>
    <property type="project" value="UniProtKB-UniRule"/>
</dbReference>
<evidence type="ECO:0000259" key="6">
    <source>
        <dbReference type="Pfam" id="PF02631"/>
    </source>
</evidence>